<keyword evidence="3" id="KW-1185">Reference proteome</keyword>
<protein>
    <recommendedName>
        <fullName evidence="4">Metal-binding motif-containing protein</fullName>
    </recommendedName>
</protein>
<accession>A0A1T5EDP5</accession>
<feature type="signal peptide" evidence="1">
    <location>
        <begin position="1"/>
        <end position="21"/>
    </location>
</feature>
<dbReference type="PROSITE" id="PS51257">
    <property type="entry name" value="PROKAR_LIPOPROTEIN"/>
    <property type="match status" value="1"/>
</dbReference>
<dbReference type="Proteomes" id="UP000190339">
    <property type="component" value="Unassembled WGS sequence"/>
</dbReference>
<evidence type="ECO:0008006" key="4">
    <source>
        <dbReference type="Google" id="ProtNLM"/>
    </source>
</evidence>
<name>A0A1T5EDP5_9FLAO</name>
<evidence type="ECO:0000256" key="1">
    <source>
        <dbReference type="SAM" id="SignalP"/>
    </source>
</evidence>
<gene>
    <name evidence="2" type="ORF">SAMN05660866_03456</name>
</gene>
<dbReference type="EMBL" id="FUYL01000012">
    <property type="protein sequence ID" value="SKB81959.1"/>
    <property type="molecule type" value="Genomic_DNA"/>
</dbReference>
<organism evidence="2 3">
    <name type="scientific">Maribacter arcticus</name>
    <dbReference type="NCBI Taxonomy" id="561365"/>
    <lineage>
        <taxon>Bacteria</taxon>
        <taxon>Pseudomonadati</taxon>
        <taxon>Bacteroidota</taxon>
        <taxon>Flavobacteriia</taxon>
        <taxon>Flavobacteriales</taxon>
        <taxon>Flavobacteriaceae</taxon>
        <taxon>Maribacter</taxon>
    </lineage>
</organism>
<dbReference type="OrthoDB" id="9765957at2"/>
<sequence>MKKIILLFAGILILTSCSNEGVVAEQEVLADEAVKNQDLSAKGGIKVTVCHKGNIINVAQASLKVHINHGDAVDLDGDGFYHIDNPCSATDFDDTIAFDQNTLVDADGDGFYNIDNPFSETDCDDAIAFDQSTLVDADGDGFYNIDNPCSETDCDDANPNVNPGATEICGNSFDDNCDGNVDEDCGPQIGDLLEGGIVIYIAPAPTDLDGDGVLDTGLVCALEDLPRVTWGCRFTDLPDVPNVTSSPPSGLGAEIGDGVSNTNAILLDCTDAPAALSARSLGSDWFLPSAKELNEIYENKAILEAQGFAFQNYYWSSTESKDIGTFENDMAWMQGFYDGKIYLQSKGSEVNVLAVKAF</sequence>
<dbReference type="Pfam" id="PF11617">
    <property type="entry name" value="Cu-binding_MopE"/>
    <property type="match status" value="1"/>
</dbReference>
<proteinExistence type="predicted"/>
<evidence type="ECO:0000313" key="2">
    <source>
        <dbReference type="EMBL" id="SKB81959.1"/>
    </source>
</evidence>
<reference evidence="3" key="1">
    <citation type="submission" date="2017-02" db="EMBL/GenBank/DDBJ databases">
        <authorList>
            <person name="Varghese N."/>
            <person name="Submissions S."/>
        </authorList>
    </citation>
    <scope>NUCLEOTIDE SEQUENCE [LARGE SCALE GENOMIC DNA]</scope>
    <source>
        <strain evidence="3">DSM 23546</strain>
    </source>
</reference>
<feature type="chain" id="PRO_5011962008" description="Metal-binding motif-containing protein" evidence="1">
    <location>
        <begin position="22"/>
        <end position="358"/>
    </location>
</feature>
<keyword evidence="1" id="KW-0732">Signal</keyword>
<evidence type="ECO:0000313" key="3">
    <source>
        <dbReference type="Proteomes" id="UP000190339"/>
    </source>
</evidence>
<dbReference type="AlphaFoldDB" id="A0A1T5EDP5"/>
<dbReference type="STRING" id="561365.SAMN05660866_03456"/>
<dbReference type="RefSeq" id="WP_079514147.1">
    <property type="nucleotide sequence ID" value="NZ_FUYL01000012.1"/>
</dbReference>
<dbReference type="InterPro" id="IPR021655">
    <property type="entry name" value="Put_metal-bd"/>
</dbReference>